<comment type="caution">
    <text evidence="1">The sequence shown here is derived from an EMBL/GenBank/DDBJ whole genome shotgun (WGS) entry which is preliminary data.</text>
</comment>
<organism evidence="1 2">
    <name type="scientific">Mikania micrantha</name>
    <name type="common">bitter vine</name>
    <dbReference type="NCBI Taxonomy" id="192012"/>
    <lineage>
        <taxon>Eukaryota</taxon>
        <taxon>Viridiplantae</taxon>
        <taxon>Streptophyta</taxon>
        <taxon>Embryophyta</taxon>
        <taxon>Tracheophyta</taxon>
        <taxon>Spermatophyta</taxon>
        <taxon>Magnoliopsida</taxon>
        <taxon>eudicotyledons</taxon>
        <taxon>Gunneridae</taxon>
        <taxon>Pentapetalae</taxon>
        <taxon>asterids</taxon>
        <taxon>campanulids</taxon>
        <taxon>Asterales</taxon>
        <taxon>Asteraceae</taxon>
        <taxon>Asteroideae</taxon>
        <taxon>Heliantheae alliance</taxon>
        <taxon>Eupatorieae</taxon>
        <taxon>Mikania</taxon>
    </lineage>
</organism>
<gene>
    <name evidence="1" type="ORF">E3N88_11948</name>
</gene>
<dbReference type="EMBL" id="SZYD01000006">
    <property type="protein sequence ID" value="KAD5960476.1"/>
    <property type="molecule type" value="Genomic_DNA"/>
</dbReference>
<evidence type="ECO:0000313" key="2">
    <source>
        <dbReference type="Proteomes" id="UP000326396"/>
    </source>
</evidence>
<dbReference type="AlphaFoldDB" id="A0A5N6P490"/>
<reference evidence="1 2" key="1">
    <citation type="submission" date="2019-05" db="EMBL/GenBank/DDBJ databases">
        <title>Mikania micrantha, genome provides insights into the molecular mechanism of rapid growth.</title>
        <authorList>
            <person name="Liu B."/>
        </authorList>
    </citation>
    <scope>NUCLEOTIDE SEQUENCE [LARGE SCALE GENOMIC DNA]</scope>
    <source>
        <strain evidence="1">NLD-2019</strain>
        <tissue evidence="1">Leaf</tissue>
    </source>
</reference>
<sequence>MQQVKTRRRWYQGQPPVKAILILPSNVFVLQETKKGDDLATLGLCFDAKDVFELGLDRAKHHHKRKSIFQKSATMDEKFDDCATLLSQIDVLERVSAYENTLETVETLDVAHAKFEDILTRL</sequence>
<protein>
    <submittedName>
        <fullName evidence="1">Uncharacterized protein</fullName>
    </submittedName>
</protein>
<keyword evidence="2" id="KW-1185">Reference proteome</keyword>
<accession>A0A5N6P490</accession>
<dbReference type="Proteomes" id="UP000326396">
    <property type="component" value="Linkage Group LG14"/>
</dbReference>
<proteinExistence type="predicted"/>
<name>A0A5N6P490_9ASTR</name>
<evidence type="ECO:0000313" key="1">
    <source>
        <dbReference type="EMBL" id="KAD5960476.1"/>
    </source>
</evidence>